<reference evidence="17" key="1">
    <citation type="submission" date="2016-06" db="UniProtKB">
        <authorList>
            <consortium name="WormBaseParasite"/>
        </authorList>
    </citation>
    <scope>IDENTIFICATION</scope>
</reference>
<feature type="binding site" evidence="12">
    <location>
        <position position="105"/>
    </location>
    <ligand>
        <name>FAD</name>
        <dbReference type="ChEBI" id="CHEBI:57692"/>
    </ligand>
</feature>
<organism evidence="17">
    <name type="scientific">Gongylonema pulchrum</name>
    <dbReference type="NCBI Taxonomy" id="637853"/>
    <lineage>
        <taxon>Eukaryota</taxon>
        <taxon>Metazoa</taxon>
        <taxon>Ecdysozoa</taxon>
        <taxon>Nematoda</taxon>
        <taxon>Chromadorea</taxon>
        <taxon>Rhabditida</taxon>
        <taxon>Spirurina</taxon>
        <taxon>Spiruromorpha</taxon>
        <taxon>Spiruroidea</taxon>
        <taxon>Gongylonematidae</taxon>
        <taxon>Gongylonema</taxon>
    </lineage>
</organism>
<keyword evidence="7 13" id="KW-0560">Oxidoreductase</keyword>
<dbReference type="SUPFAM" id="SSF63380">
    <property type="entry name" value="Riboflavin synthase domain-like"/>
    <property type="match status" value="1"/>
</dbReference>
<dbReference type="GO" id="GO:0005739">
    <property type="term" value="C:mitochondrion"/>
    <property type="evidence" value="ECO:0007669"/>
    <property type="project" value="TreeGrafter"/>
</dbReference>
<dbReference type="EC" id="1.6.2.2" evidence="13"/>
<evidence type="ECO:0000313" key="17">
    <source>
        <dbReference type="WBParaSite" id="GPUH_0001214901-mRNA-1"/>
    </source>
</evidence>
<evidence type="ECO:0000256" key="7">
    <source>
        <dbReference type="ARBA" id="ARBA00023002"/>
    </source>
</evidence>
<dbReference type="EMBL" id="UYRT01079070">
    <property type="protein sequence ID" value="VDN19914.1"/>
    <property type="molecule type" value="Genomic_DNA"/>
</dbReference>
<dbReference type="AlphaFoldDB" id="A0A183DTU4"/>
<keyword evidence="16" id="KW-1185">Reference proteome</keyword>
<keyword evidence="8" id="KW-0756">Sterol biosynthesis</keyword>
<dbReference type="CDD" id="cd06183">
    <property type="entry name" value="cyt_b5_reduct_like"/>
    <property type="match status" value="1"/>
</dbReference>
<evidence type="ECO:0000256" key="3">
    <source>
        <dbReference type="ARBA" id="ARBA00022516"/>
    </source>
</evidence>
<dbReference type="WBParaSite" id="GPUH_0001214901-mRNA-1">
    <property type="protein sequence ID" value="GPUH_0001214901-mRNA-1"/>
    <property type="gene ID" value="GPUH_0001214901"/>
</dbReference>
<protein>
    <recommendedName>
        <fullName evidence="13">NADH-cytochrome b5 reductase</fullName>
        <ecNumber evidence="13">1.6.2.2</ecNumber>
    </recommendedName>
</protein>
<comment type="catalytic activity">
    <reaction evidence="13">
        <text>2 Fe(III)-[cytochrome b5] + NADH = 2 Fe(II)-[cytochrome b5] + NAD(+) + H(+)</text>
        <dbReference type="Rhea" id="RHEA:46680"/>
        <dbReference type="Rhea" id="RHEA-COMP:10438"/>
        <dbReference type="Rhea" id="RHEA-COMP:10439"/>
        <dbReference type="ChEBI" id="CHEBI:15378"/>
        <dbReference type="ChEBI" id="CHEBI:29033"/>
        <dbReference type="ChEBI" id="CHEBI:29034"/>
        <dbReference type="ChEBI" id="CHEBI:57540"/>
        <dbReference type="ChEBI" id="CHEBI:57945"/>
        <dbReference type="EC" id="1.6.2.2"/>
    </reaction>
</comment>
<keyword evidence="5 12" id="KW-0274">FAD</keyword>
<dbReference type="PRINTS" id="PR00406">
    <property type="entry name" value="CYTB5RDTASE"/>
</dbReference>
<dbReference type="GO" id="GO:0090524">
    <property type="term" value="F:cytochrome-b5 reductase activity, acting on NADH"/>
    <property type="evidence" value="ECO:0007669"/>
    <property type="project" value="UniProtKB-EC"/>
</dbReference>
<keyword evidence="10" id="KW-1207">Sterol metabolism</keyword>
<evidence type="ECO:0000259" key="14">
    <source>
        <dbReference type="PROSITE" id="PS51384"/>
    </source>
</evidence>
<feature type="binding site" evidence="12">
    <location>
        <position position="125"/>
    </location>
    <ligand>
        <name>FAD</name>
        <dbReference type="ChEBI" id="CHEBI:57692"/>
    </ligand>
</feature>
<keyword evidence="9 13" id="KW-0520">NAD</keyword>
<evidence type="ECO:0000256" key="12">
    <source>
        <dbReference type="PIRSR" id="PIRSR601834-1"/>
    </source>
</evidence>
<dbReference type="PANTHER" id="PTHR19370:SF185">
    <property type="entry name" value="NADH-CYTOCHROME B5 REDUCTASE"/>
    <property type="match status" value="1"/>
</dbReference>
<dbReference type="InterPro" id="IPR008333">
    <property type="entry name" value="Cbr1-like_FAD-bd_dom"/>
</dbReference>
<dbReference type="Proteomes" id="UP000271098">
    <property type="component" value="Unassembled WGS sequence"/>
</dbReference>
<dbReference type="InterPro" id="IPR017927">
    <property type="entry name" value="FAD-bd_FR_type"/>
</dbReference>
<dbReference type="Pfam" id="PF00175">
    <property type="entry name" value="NAD_binding_1"/>
    <property type="match status" value="1"/>
</dbReference>
<keyword evidence="4 12" id="KW-0285">Flavoprotein</keyword>
<comment type="cofactor">
    <cofactor evidence="1 12 13">
        <name>FAD</name>
        <dbReference type="ChEBI" id="CHEBI:57692"/>
    </cofactor>
</comment>
<feature type="binding site" evidence="12">
    <location>
        <position position="103"/>
    </location>
    <ligand>
        <name>FAD</name>
        <dbReference type="ChEBI" id="CHEBI:57692"/>
    </ligand>
</feature>
<dbReference type="GO" id="GO:0071949">
    <property type="term" value="F:FAD binding"/>
    <property type="evidence" value="ECO:0007669"/>
    <property type="project" value="TreeGrafter"/>
</dbReference>
<dbReference type="PANTHER" id="PTHR19370">
    <property type="entry name" value="NADH-CYTOCHROME B5 REDUCTASE"/>
    <property type="match status" value="1"/>
</dbReference>
<dbReference type="InterPro" id="IPR017938">
    <property type="entry name" value="Riboflavin_synthase-like_b-brl"/>
</dbReference>
<gene>
    <name evidence="15" type="ORF">GPUH_LOCUS12135</name>
</gene>
<comment type="similarity">
    <text evidence="2 13">Belongs to the flavoprotein pyridine nucleotide cytochrome reductase family.</text>
</comment>
<dbReference type="Gene3D" id="3.40.50.80">
    <property type="entry name" value="Nucleotide-binding domain of ferredoxin-NADP reductase (FNR) module"/>
    <property type="match status" value="1"/>
</dbReference>
<proteinExistence type="inferred from homology"/>
<evidence type="ECO:0000256" key="5">
    <source>
        <dbReference type="ARBA" id="ARBA00022827"/>
    </source>
</evidence>
<evidence type="ECO:0000256" key="10">
    <source>
        <dbReference type="ARBA" id="ARBA00023166"/>
    </source>
</evidence>
<dbReference type="OrthoDB" id="432685at2759"/>
<feature type="binding site" evidence="12">
    <location>
        <position position="122"/>
    </location>
    <ligand>
        <name>FAD</name>
        <dbReference type="ChEBI" id="CHEBI:57692"/>
    </ligand>
</feature>
<evidence type="ECO:0000256" key="4">
    <source>
        <dbReference type="ARBA" id="ARBA00022630"/>
    </source>
</evidence>
<dbReference type="InterPro" id="IPR039261">
    <property type="entry name" value="FNR_nucleotide-bd"/>
</dbReference>
<feature type="binding site" evidence="12">
    <location>
        <position position="138"/>
    </location>
    <ligand>
        <name>FAD</name>
        <dbReference type="ChEBI" id="CHEBI:57692"/>
    </ligand>
</feature>
<dbReference type="FunFam" id="3.40.50.80:FF:000005">
    <property type="entry name" value="NADH-cytochrome b5 reductase"/>
    <property type="match status" value="1"/>
</dbReference>
<evidence type="ECO:0000256" key="8">
    <source>
        <dbReference type="ARBA" id="ARBA00023011"/>
    </source>
</evidence>
<evidence type="ECO:0000256" key="11">
    <source>
        <dbReference type="ARBA" id="ARBA00023221"/>
    </source>
</evidence>
<dbReference type="SUPFAM" id="SSF52343">
    <property type="entry name" value="Ferredoxin reductase-like, C-terminal NADP-linked domain"/>
    <property type="match status" value="1"/>
</dbReference>
<feature type="binding site" evidence="12">
    <location>
        <position position="196"/>
    </location>
    <ligand>
        <name>FAD</name>
        <dbReference type="ChEBI" id="CHEBI:57692"/>
    </ligand>
</feature>
<dbReference type="Pfam" id="PF00970">
    <property type="entry name" value="FAD_binding_6"/>
    <property type="match status" value="2"/>
</dbReference>
<dbReference type="InterPro" id="IPR001433">
    <property type="entry name" value="OxRdtase_FAD/NAD-bd"/>
</dbReference>
<name>A0A183DTU4_9BILA</name>
<feature type="binding site" evidence="12">
    <location>
        <position position="104"/>
    </location>
    <ligand>
        <name>FAD</name>
        <dbReference type="ChEBI" id="CHEBI:57692"/>
    </ligand>
</feature>
<dbReference type="Gene3D" id="2.40.30.10">
    <property type="entry name" value="Translation factors"/>
    <property type="match status" value="2"/>
</dbReference>
<evidence type="ECO:0000256" key="1">
    <source>
        <dbReference type="ARBA" id="ARBA00001974"/>
    </source>
</evidence>
<keyword evidence="11" id="KW-0753">Steroid metabolism</keyword>
<keyword evidence="3" id="KW-0444">Lipid biosynthesis</keyword>
<sequence length="312" mass="35036">MVTLVDPDTKYPLPLLSKQIVSHDTRKFRFKLPTDEHILGLPKMVTLVDPDTKYPLPLLSKQIVSHDTRKFRFKLPTDEHILGLPVGQHIHLSAMVDGKLVVRPYTPISSDDDKGFVELMIKVYFKNVHPKFPDGGKMSQHLEGMNIGETIDFRGPSGLIVYEGNGVFAVRAKKTAEPKRSTYKNIGMIAGGSGITPMLQIISAVLKNPNDHTKLSLLFANKDESDILLRDELDRLAEKHSDRFQVWYTVDQPTSNWKYSQGFVNASMIGEHLPNPSDDTVILMCGPPPMIKFACSPSLDELHYPSSSRLIF</sequence>
<keyword evidence="6" id="KW-0752">Steroid biosynthesis</keyword>
<dbReference type="PROSITE" id="PS51384">
    <property type="entry name" value="FAD_FR"/>
    <property type="match status" value="1"/>
</dbReference>
<dbReference type="InterPro" id="IPR001709">
    <property type="entry name" value="Flavoprot_Pyr_Nucl_cyt_Rdtase"/>
</dbReference>
<dbReference type="GO" id="GO:0016126">
    <property type="term" value="P:sterol biosynthetic process"/>
    <property type="evidence" value="ECO:0007669"/>
    <property type="project" value="UniProtKB-KW"/>
</dbReference>
<evidence type="ECO:0000313" key="15">
    <source>
        <dbReference type="EMBL" id="VDN19914.1"/>
    </source>
</evidence>
<feature type="domain" description="FAD-binding FR-type" evidence="14">
    <location>
        <begin position="51"/>
        <end position="163"/>
    </location>
</feature>
<reference evidence="15 16" key="2">
    <citation type="submission" date="2018-11" db="EMBL/GenBank/DDBJ databases">
        <authorList>
            <consortium name="Pathogen Informatics"/>
        </authorList>
    </citation>
    <scope>NUCLEOTIDE SEQUENCE [LARGE SCALE GENOMIC DNA]</scope>
</reference>
<evidence type="ECO:0000313" key="16">
    <source>
        <dbReference type="Proteomes" id="UP000271098"/>
    </source>
</evidence>
<feature type="binding site" evidence="12">
    <location>
        <position position="137"/>
    </location>
    <ligand>
        <name>FAD</name>
        <dbReference type="ChEBI" id="CHEBI:57692"/>
    </ligand>
</feature>
<dbReference type="FunFam" id="2.40.30.10:FF:000021">
    <property type="entry name" value="NADH-cytochrome b5 reductase"/>
    <property type="match status" value="1"/>
</dbReference>
<dbReference type="PRINTS" id="PR00371">
    <property type="entry name" value="FPNCR"/>
</dbReference>
<feature type="binding site" evidence="12">
    <location>
        <position position="139"/>
    </location>
    <ligand>
        <name>FAD</name>
        <dbReference type="ChEBI" id="CHEBI:57692"/>
    </ligand>
</feature>
<evidence type="ECO:0000256" key="13">
    <source>
        <dbReference type="RuleBase" id="RU361226"/>
    </source>
</evidence>
<evidence type="ECO:0000256" key="2">
    <source>
        <dbReference type="ARBA" id="ARBA00006105"/>
    </source>
</evidence>
<evidence type="ECO:0000256" key="6">
    <source>
        <dbReference type="ARBA" id="ARBA00022955"/>
    </source>
</evidence>
<dbReference type="InterPro" id="IPR001834">
    <property type="entry name" value="CBR-like"/>
</dbReference>
<evidence type="ECO:0000256" key="9">
    <source>
        <dbReference type="ARBA" id="ARBA00023027"/>
    </source>
</evidence>
<keyword evidence="6" id="KW-0443">Lipid metabolism</keyword>
<accession>A0A183DTU4</accession>